<protein>
    <submittedName>
        <fullName evidence="1">Uncharacterized protein</fullName>
    </submittedName>
</protein>
<proteinExistence type="predicted"/>
<dbReference type="EMBL" id="JAGFBS010000011">
    <property type="protein sequence ID" value="KAG6376661.1"/>
    <property type="molecule type" value="Genomic_DNA"/>
</dbReference>
<keyword evidence="2" id="KW-1185">Reference proteome</keyword>
<gene>
    <name evidence="1" type="ORF">JVT61DRAFT_1655</name>
</gene>
<comment type="caution">
    <text evidence="1">The sequence shown here is derived from an EMBL/GenBank/DDBJ whole genome shotgun (WGS) entry which is preliminary data.</text>
</comment>
<organism evidence="1 2">
    <name type="scientific">Boletus reticuloceps</name>
    <dbReference type="NCBI Taxonomy" id="495285"/>
    <lineage>
        <taxon>Eukaryota</taxon>
        <taxon>Fungi</taxon>
        <taxon>Dikarya</taxon>
        <taxon>Basidiomycota</taxon>
        <taxon>Agaricomycotina</taxon>
        <taxon>Agaricomycetes</taxon>
        <taxon>Agaricomycetidae</taxon>
        <taxon>Boletales</taxon>
        <taxon>Boletineae</taxon>
        <taxon>Boletaceae</taxon>
        <taxon>Boletoideae</taxon>
        <taxon>Boletus</taxon>
    </lineage>
</organism>
<accession>A0A8I2YR69</accession>
<name>A0A8I2YR69_9AGAM</name>
<evidence type="ECO:0000313" key="1">
    <source>
        <dbReference type="EMBL" id="KAG6376661.1"/>
    </source>
</evidence>
<sequence length="116" mass="12579">MPKAVLLLTREHMNGRWKDSKCIEKRQALQKAYCQCHGVQLATANPNTQVGHSSISIDPALEAGSSSVPMDPALKAHPSSIPINPALQSRPLSAPPAPRLVYLLDFFLHLYSGPIA</sequence>
<dbReference type="Proteomes" id="UP000683000">
    <property type="component" value="Unassembled WGS sequence"/>
</dbReference>
<evidence type="ECO:0000313" key="2">
    <source>
        <dbReference type="Proteomes" id="UP000683000"/>
    </source>
</evidence>
<reference evidence="1" key="1">
    <citation type="submission" date="2021-03" db="EMBL/GenBank/DDBJ databases">
        <title>Evolutionary innovations through gain and loss of genes in the ectomycorrhizal Boletales.</title>
        <authorList>
            <person name="Wu G."/>
            <person name="Miyauchi S."/>
            <person name="Morin E."/>
            <person name="Yang Z.-L."/>
            <person name="Xu J."/>
            <person name="Martin F.M."/>
        </authorList>
    </citation>
    <scope>NUCLEOTIDE SEQUENCE</scope>
    <source>
        <strain evidence="1">BR01</strain>
    </source>
</reference>
<dbReference type="AlphaFoldDB" id="A0A8I2YR69"/>